<accession>A0ABU5DBR1</accession>
<organism evidence="3 4">
    <name type="scientific">Roseateles agri</name>
    <dbReference type="NCBI Taxonomy" id="3098619"/>
    <lineage>
        <taxon>Bacteria</taxon>
        <taxon>Pseudomonadati</taxon>
        <taxon>Pseudomonadota</taxon>
        <taxon>Betaproteobacteria</taxon>
        <taxon>Burkholderiales</taxon>
        <taxon>Sphaerotilaceae</taxon>
        <taxon>Roseateles</taxon>
    </lineage>
</organism>
<proteinExistence type="predicted"/>
<feature type="chain" id="PRO_5045136340" evidence="1">
    <location>
        <begin position="22"/>
        <end position="208"/>
    </location>
</feature>
<sequence length="208" mass="21224">MTLIRKLGLAALALAAAPAFAATTTIDFEGATSFASVGDYYNGVAGPNWGISFTDSALALSNDELGPYFSHAPTNGTVMFAADAPTIMNVAAGFTGELSFWYSAQASELDVVTIYGGANGTGAELGSVSLSKNAQLGGCTDSGFCSWQRITLSFTGTAQSVSFGGVGNAAFDNITVNTVSAVPEPATFGMLAFGLAGLTVVARRQRRS</sequence>
<keyword evidence="4" id="KW-1185">Reference proteome</keyword>
<dbReference type="InterPro" id="IPR013424">
    <property type="entry name" value="Ice-binding_C"/>
</dbReference>
<evidence type="ECO:0000259" key="2">
    <source>
        <dbReference type="Pfam" id="PF07589"/>
    </source>
</evidence>
<dbReference type="NCBIfam" id="TIGR02595">
    <property type="entry name" value="PEP_CTERM"/>
    <property type="match status" value="1"/>
</dbReference>
<dbReference type="EMBL" id="JAXCLA010000002">
    <property type="protein sequence ID" value="MDY0743707.1"/>
    <property type="molecule type" value="Genomic_DNA"/>
</dbReference>
<name>A0ABU5DBR1_9BURK</name>
<evidence type="ECO:0000313" key="4">
    <source>
        <dbReference type="Proteomes" id="UP001285263"/>
    </source>
</evidence>
<gene>
    <name evidence="3" type="ORF">SNE35_04285</name>
</gene>
<evidence type="ECO:0000313" key="3">
    <source>
        <dbReference type="EMBL" id="MDY0743707.1"/>
    </source>
</evidence>
<feature type="domain" description="Ice-binding protein C-terminal" evidence="2">
    <location>
        <begin position="181"/>
        <end position="206"/>
    </location>
</feature>
<evidence type="ECO:0000256" key="1">
    <source>
        <dbReference type="SAM" id="SignalP"/>
    </source>
</evidence>
<reference evidence="3 4" key="1">
    <citation type="submission" date="2023-11" db="EMBL/GenBank/DDBJ databases">
        <title>Paucibacter sp. nov., isolated from fresh soil in Korea.</title>
        <authorList>
            <person name="Le N.T.T."/>
        </authorList>
    </citation>
    <scope>NUCLEOTIDE SEQUENCE [LARGE SCALE GENOMIC DNA]</scope>
    <source>
        <strain evidence="3 4">R3-3</strain>
    </source>
</reference>
<dbReference type="Pfam" id="PF07589">
    <property type="entry name" value="PEP-CTERM"/>
    <property type="match status" value="1"/>
</dbReference>
<dbReference type="RefSeq" id="WP_320421627.1">
    <property type="nucleotide sequence ID" value="NZ_JAXCLA010000002.1"/>
</dbReference>
<comment type="caution">
    <text evidence="3">The sequence shown here is derived from an EMBL/GenBank/DDBJ whole genome shotgun (WGS) entry which is preliminary data.</text>
</comment>
<keyword evidence="1" id="KW-0732">Signal</keyword>
<dbReference type="Proteomes" id="UP001285263">
    <property type="component" value="Unassembled WGS sequence"/>
</dbReference>
<protein>
    <submittedName>
        <fullName evidence="3">PEP-CTERM sorting domain-containing protein</fullName>
    </submittedName>
</protein>
<feature type="signal peptide" evidence="1">
    <location>
        <begin position="1"/>
        <end position="21"/>
    </location>
</feature>